<keyword evidence="2" id="KW-0347">Helicase</keyword>
<gene>
    <name evidence="2" type="ORF">Solivirus1_58</name>
</gene>
<evidence type="ECO:0000313" key="2">
    <source>
        <dbReference type="EMBL" id="AYV85901.1"/>
    </source>
</evidence>
<keyword evidence="2" id="KW-0378">Hydrolase</keyword>
<dbReference type="SMART" id="SM00487">
    <property type="entry name" value="DEXDc"/>
    <property type="match status" value="1"/>
</dbReference>
<dbReference type="GO" id="GO:0004386">
    <property type="term" value="F:helicase activity"/>
    <property type="evidence" value="ECO:0007669"/>
    <property type="project" value="UniProtKB-KW"/>
</dbReference>
<dbReference type="InterPro" id="IPR014001">
    <property type="entry name" value="Helicase_ATP-bd"/>
</dbReference>
<dbReference type="InterPro" id="IPR006935">
    <property type="entry name" value="Helicase/UvrB_N"/>
</dbReference>
<protein>
    <submittedName>
        <fullName evidence="2">VV A18-like helicase</fullName>
    </submittedName>
</protein>
<sequence>MSVRIPISLLTPEIKLLINKECSLKEKVPKWQQQRFYKIPKEITFYEVIGAAEISIPMYVASQIFGQKMINSKRQLPKFTEFQMRVELYDYQKAVFSKAIEYYQEYGACFLNVFCSFGKTVVGAHASALFSKNYQMRTLVIFHRITIKRSWEGTFRNCTTANVYVVGETDGPILPTHNVILSMDERVQNIHPDILKTIGHTIIDEADCFCTQHRVSVLLATQPVFLTLLTATFSRPDTFERMLPMMCGPKRITRISTKPFFVLKVETDFQVEPREGKNGIIWDDLITKFDEIPERNNLIMQIVLDNLHRKIMIPFKHTEQCAKFHQWISYYINPHGLTCSLFYGNMETYDDANVLCTTVSKTGIGFDEKEACRNWQGRRFDFLLIPNSILSNEQLYGRGFRADLPVIIELHDQQKHVRSQFSRKKAWIQKRNGIILEIPKGERFCWENIKEKMITTYINKSEVIVGTEDGEDSESQIDSVSNFIPQNDEIGNSSDYLSSLLERTQK</sequence>
<dbReference type="Pfam" id="PF04851">
    <property type="entry name" value="ResIII"/>
    <property type="match status" value="1"/>
</dbReference>
<dbReference type="GO" id="GO:0003677">
    <property type="term" value="F:DNA binding"/>
    <property type="evidence" value="ECO:0007669"/>
    <property type="project" value="InterPro"/>
</dbReference>
<dbReference type="SUPFAM" id="SSF52540">
    <property type="entry name" value="P-loop containing nucleoside triphosphate hydrolases"/>
    <property type="match status" value="2"/>
</dbReference>
<dbReference type="Gene3D" id="3.40.50.300">
    <property type="entry name" value="P-loop containing nucleotide triphosphate hydrolases"/>
    <property type="match status" value="1"/>
</dbReference>
<dbReference type="GO" id="GO:0016787">
    <property type="term" value="F:hydrolase activity"/>
    <property type="evidence" value="ECO:0007669"/>
    <property type="project" value="InterPro"/>
</dbReference>
<dbReference type="EMBL" id="MK072489">
    <property type="protein sequence ID" value="AYV85901.1"/>
    <property type="molecule type" value="Genomic_DNA"/>
</dbReference>
<accession>A0A3G5AHX1</accession>
<reference evidence="2" key="1">
    <citation type="submission" date="2018-10" db="EMBL/GenBank/DDBJ databases">
        <title>Hidden diversity of soil giant viruses.</title>
        <authorList>
            <person name="Schulz F."/>
            <person name="Alteio L."/>
            <person name="Goudeau D."/>
            <person name="Ryan E.M."/>
            <person name="Malmstrom R.R."/>
            <person name="Blanchard J."/>
            <person name="Woyke T."/>
        </authorList>
    </citation>
    <scope>NUCLEOTIDE SEQUENCE</scope>
    <source>
        <strain evidence="2">SOV1</strain>
    </source>
</reference>
<name>A0A3G5AHX1_9VIRU</name>
<proteinExistence type="predicted"/>
<keyword evidence="2" id="KW-0067">ATP-binding</keyword>
<evidence type="ECO:0000259" key="1">
    <source>
        <dbReference type="SMART" id="SM00487"/>
    </source>
</evidence>
<organism evidence="2">
    <name type="scientific">Solivirus sp</name>
    <dbReference type="NCBI Taxonomy" id="2487772"/>
    <lineage>
        <taxon>Viruses</taxon>
        <taxon>Pithoviruses</taxon>
    </lineage>
</organism>
<keyword evidence="2" id="KW-0547">Nucleotide-binding</keyword>
<dbReference type="GO" id="GO:0005524">
    <property type="term" value="F:ATP binding"/>
    <property type="evidence" value="ECO:0007669"/>
    <property type="project" value="InterPro"/>
</dbReference>
<feature type="domain" description="Helicase ATP-binding" evidence="1">
    <location>
        <begin position="84"/>
        <end position="266"/>
    </location>
</feature>
<dbReference type="InterPro" id="IPR027417">
    <property type="entry name" value="P-loop_NTPase"/>
</dbReference>